<evidence type="ECO:0000256" key="4">
    <source>
        <dbReference type="ARBA" id="ARBA00019465"/>
    </source>
</evidence>
<dbReference type="NCBIfam" id="TIGR00745">
    <property type="entry name" value="apbA_panE"/>
    <property type="match status" value="1"/>
</dbReference>
<dbReference type="UniPathway" id="UPA00028">
    <property type="reaction ID" value="UER00004"/>
</dbReference>
<comment type="similarity">
    <text evidence="2 10">Belongs to the ketopantoate reductase family.</text>
</comment>
<dbReference type="InterPro" id="IPR050838">
    <property type="entry name" value="Ketopantoate_reductase"/>
</dbReference>
<evidence type="ECO:0000256" key="5">
    <source>
        <dbReference type="ARBA" id="ARBA00022655"/>
    </source>
</evidence>
<dbReference type="PANTHER" id="PTHR43765">
    <property type="entry name" value="2-DEHYDROPANTOATE 2-REDUCTASE-RELATED"/>
    <property type="match status" value="1"/>
</dbReference>
<dbReference type="AlphaFoldDB" id="A0A662ZFP9"/>
<dbReference type="InterPro" id="IPR013752">
    <property type="entry name" value="KPA_reductase"/>
</dbReference>
<dbReference type="SUPFAM" id="SSF51735">
    <property type="entry name" value="NAD(P)-binding Rossmann-fold domains"/>
    <property type="match status" value="1"/>
</dbReference>
<dbReference type="InterPro" id="IPR013328">
    <property type="entry name" value="6PGD_dom2"/>
</dbReference>
<dbReference type="GO" id="GO:0008677">
    <property type="term" value="F:2-dehydropantoate 2-reductase activity"/>
    <property type="evidence" value="ECO:0007669"/>
    <property type="project" value="UniProtKB-EC"/>
</dbReference>
<accession>A0A662ZFP9</accession>
<evidence type="ECO:0000256" key="10">
    <source>
        <dbReference type="RuleBase" id="RU362068"/>
    </source>
</evidence>
<comment type="function">
    <text evidence="10">Catalyzes the NADPH-dependent reduction of ketopantoate into pantoic acid.</text>
</comment>
<feature type="domain" description="Ketopantoate reductase N-terminal" evidence="11">
    <location>
        <begin position="29"/>
        <end position="174"/>
    </location>
</feature>
<dbReference type="Proteomes" id="UP000243745">
    <property type="component" value="Unassembled WGS sequence"/>
</dbReference>
<dbReference type="InterPro" id="IPR036291">
    <property type="entry name" value="NAD(P)-bd_dom_sf"/>
</dbReference>
<dbReference type="OrthoDB" id="6530772at2"/>
<dbReference type="GO" id="GO:0015940">
    <property type="term" value="P:pantothenate biosynthetic process"/>
    <property type="evidence" value="ECO:0007669"/>
    <property type="project" value="UniProtKB-UniPathway"/>
</dbReference>
<evidence type="ECO:0000256" key="2">
    <source>
        <dbReference type="ARBA" id="ARBA00007870"/>
    </source>
</evidence>
<proteinExistence type="inferred from homology"/>
<dbReference type="Gene3D" id="3.40.50.720">
    <property type="entry name" value="NAD(P)-binding Rossmann-like Domain"/>
    <property type="match status" value="1"/>
</dbReference>
<dbReference type="GO" id="GO:0005737">
    <property type="term" value="C:cytoplasm"/>
    <property type="evidence" value="ECO:0007669"/>
    <property type="project" value="TreeGrafter"/>
</dbReference>
<dbReference type="GO" id="GO:0050661">
    <property type="term" value="F:NADP binding"/>
    <property type="evidence" value="ECO:0007669"/>
    <property type="project" value="TreeGrafter"/>
</dbReference>
<evidence type="ECO:0000256" key="3">
    <source>
        <dbReference type="ARBA" id="ARBA00013014"/>
    </source>
</evidence>
<evidence type="ECO:0000259" key="12">
    <source>
        <dbReference type="Pfam" id="PF08546"/>
    </source>
</evidence>
<organism evidence="13 14">
    <name type="scientific">Ruminobacter amylophilus</name>
    <dbReference type="NCBI Taxonomy" id="867"/>
    <lineage>
        <taxon>Bacteria</taxon>
        <taxon>Pseudomonadati</taxon>
        <taxon>Pseudomonadota</taxon>
        <taxon>Gammaproteobacteria</taxon>
        <taxon>Aeromonadales</taxon>
        <taxon>Succinivibrionaceae</taxon>
        <taxon>Ruminobacter</taxon>
    </lineage>
</organism>
<dbReference type="Gene3D" id="1.10.1040.10">
    <property type="entry name" value="N-(1-d-carboxylethyl)-l-norvaline Dehydrogenase, domain 2"/>
    <property type="match status" value="1"/>
</dbReference>
<dbReference type="PANTHER" id="PTHR43765:SF2">
    <property type="entry name" value="2-DEHYDROPANTOATE 2-REDUCTASE"/>
    <property type="match status" value="1"/>
</dbReference>
<dbReference type="EMBL" id="FOXF01000008">
    <property type="protein sequence ID" value="SFP19527.1"/>
    <property type="molecule type" value="Genomic_DNA"/>
</dbReference>
<protein>
    <recommendedName>
        <fullName evidence="4 10">2-dehydropantoate 2-reductase</fullName>
        <ecNumber evidence="3 10">1.1.1.169</ecNumber>
    </recommendedName>
    <alternativeName>
        <fullName evidence="8 10">Ketopantoate reductase</fullName>
    </alternativeName>
</protein>
<comment type="catalytic activity">
    <reaction evidence="9 10">
        <text>(R)-pantoate + NADP(+) = 2-dehydropantoate + NADPH + H(+)</text>
        <dbReference type="Rhea" id="RHEA:16233"/>
        <dbReference type="ChEBI" id="CHEBI:11561"/>
        <dbReference type="ChEBI" id="CHEBI:15378"/>
        <dbReference type="ChEBI" id="CHEBI:15980"/>
        <dbReference type="ChEBI" id="CHEBI:57783"/>
        <dbReference type="ChEBI" id="CHEBI:58349"/>
        <dbReference type="EC" id="1.1.1.169"/>
    </reaction>
</comment>
<comment type="pathway">
    <text evidence="1 10">Cofactor biosynthesis; (R)-pantothenate biosynthesis; (R)-pantoate from 3-methyl-2-oxobutanoate: step 2/2.</text>
</comment>
<dbReference type="SUPFAM" id="SSF48179">
    <property type="entry name" value="6-phosphogluconate dehydrogenase C-terminal domain-like"/>
    <property type="match status" value="1"/>
</dbReference>
<evidence type="ECO:0000256" key="9">
    <source>
        <dbReference type="ARBA" id="ARBA00048793"/>
    </source>
</evidence>
<keyword evidence="5 10" id="KW-0566">Pantothenate biosynthesis</keyword>
<gene>
    <name evidence="13" type="ORF">SAMN02910344_00696</name>
</gene>
<evidence type="ECO:0000256" key="7">
    <source>
        <dbReference type="ARBA" id="ARBA00023002"/>
    </source>
</evidence>
<evidence type="ECO:0000256" key="6">
    <source>
        <dbReference type="ARBA" id="ARBA00022857"/>
    </source>
</evidence>
<keyword evidence="7 10" id="KW-0560">Oxidoreductase</keyword>
<evidence type="ECO:0000259" key="11">
    <source>
        <dbReference type="Pfam" id="PF02558"/>
    </source>
</evidence>
<name>A0A662ZFP9_9GAMM</name>
<evidence type="ECO:0000313" key="13">
    <source>
        <dbReference type="EMBL" id="SFP19527.1"/>
    </source>
</evidence>
<dbReference type="InterPro" id="IPR003710">
    <property type="entry name" value="ApbA"/>
</dbReference>
<dbReference type="InterPro" id="IPR008927">
    <property type="entry name" value="6-PGluconate_DH-like_C_sf"/>
</dbReference>
<dbReference type="InterPro" id="IPR013332">
    <property type="entry name" value="KPR_N"/>
</dbReference>
<reference evidence="13 14" key="1">
    <citation type="submission" date="2016-10" db="EMBL/GenBank/DDBJ databases">
        <authorList>
            <person name="Varghese N."/>
            <person name="Submissions S."/>
        </authorList>
    </citation>
    <scope>NUCLEOTIDE SEQUENCE [LARGE SCALE GENOMIC DNA]</scope>
    <source>
        <strain evidence="13 14">DSM 1361</strain>
    </source>
</reference>
<feature type="domain" description="Ketopantoate reductase C-terminal" evidence="12">
    <location>
        <begin position="198"/>
        <end position="316"/>
    </location>
</feature>
<keyword evidence="6 10" id="KW-0521">NADP</keyword>
<evidence type="ECO:0000313" key="14">
    <source>
        <dbReference type="Proteomes" id="UP000243745"/>
    </source>
</evidence>
<keyword evidence="14" id="KW-1185">Reference proteome</keyword>
<dbReference type="EC" id="1.1.1.169" evidence="3 10"/>
<dbReference type="Pfam" id="PF08546">
    <property type="entry name" value="ApbA_C"/>
    <property type="match status" value="1"/>
</dbReference>
<evidence type="ECO:0000256" key="1">
    <source>
        <dbReference type="ARBA" id="ARBA00004994"/>
    </source>
</evidence>
<dbReference type="Pfam" id="PF02558">
    <property type="entry name" value="ApbA"/>
    <property type="match status" value="1"/>
</dbReference>
<sequence length="317" mass="35537">MKTIRYHGNIRKANNRADLKKLHGKPVACIIGAGSIGQLTAELLRRKGLFKTCFIDTRIKKEKRVTCSCESINSGTTYRCSKGVYPESFVKAADLIIITVKAFSVAKIIRDIAPHLNRKTPVILMVNGFGAQEELKKLTHENRLYLASTSNGATHKKYSVFEKGLGTTYVGPLKHAKETEVIRYFVKSLPSGTYTDAIYDELLRKLAVNAVINPVTAIRNCVNAEILRDPEIIKNIITEITPVLRKLGLNDSSESLQRRVETVAANTGTNYSSMQQDYYYGRLSEIDYILGILIKKAKIYGIKTPCIDNLYQKLKNM</sequence>
<evidence type="ECO:0000256" key="8">
    <source>
        <dbReference type="ARBA" id="ARBA00032024"/>
    </source>
</evidence>